<dbReference type="InterPro" id="IPR027417">
    <property type="entry name" value="P-loop_NTPase"/>
</dbReference>
<dbReference type="InterPro" id="IPR000792">
    <property type="entry name" value="Tscrpt_reg_LuxR_C"/>
</dbReference>
<dbReference type="PRINTS" id="PR00038">
    <property type="entry name" value="HTHLUXR"/>
</dbReference>
<reference evidence="4 5" key="1">
    <citation type="journal article" date="2015" name="Stand. Genomic Sci.">
        <title>Genomic Encyclopedia of Bacterial and Archaeal Type Strains, Phase III: the genomes of soil and plant-associated and newly described type strains.</title>
        <authorList>
            <person name="Whitman W.B."/>
            <person name="Woyke T."/>
            <person name="Klenk H.P."/>
            <person name="Zhou Y."/>
            <person name="Lilburn T.G."/>
            <person name="Beck B.J."/>
            <person name="De Vos P."/>
            <person name="Vandamme P."/>
            <person name="Eisen J.A."/>
            <person name="Garrity G."/>
            <person name="Hugenholtz P."/>
            <person name="Kyrpides N.C."/>
        </authorList>
    </citation>
    <scope>NUCLEOTIDE SEQUENCE [LARGE SCALE GENOMIC DNA]</scope>
    <source>
        <strain evidence="4 5">VKM Ac-2540</strain>
    </source>
</reference>
<dbReference type="CDD" id="cd06170">
    <property type="entry name" value="LuxR_C_like"/>
    <property type="match status" value="1"/>
</dbReference>
<evidence type="ECO:0000256" key="1">
    <source>
        <dbReference type="ARBA" id="ARBA00022741"/>
    </source>
</evidence>
<evidence type="ECO:0000259" key="3">
    <source>
        <dbReference type="PROSITE" id="PS50043"/>
    </source>
</evidence>
<dbReference type="InterPro" id="IPR041664">
    <property type="entry name" value="AAA_16"/>
</dbReference>
<keyword evidence="2" id="KW-0067">ATP-binding</keyword>
<evidence type="ECO:0000313" key="4">
    <source>
        <dbReference type="EMBL" id="RZU01918.1"/>
    </source>
</evidence>
<dbReference type="PANTHER" id="PTHR16305">
    <property type="entry name" value="TESTICULAR SOLUBLE ADENYLYL CYCLASE"/>
    <property type="match status" value="1"/>
</dbReference>
<dbReference type="SUPFAM" id="SSF46894">
    <property type="entry name" value="C-terminal effector domain of the bipartite response regulators"/>
    <property type="match status" value="1"/>
</dbReference>
<dbReference type="Pfam" id="PF13191">
    <property type="entry name" value="AAA_16"/>
    <property type="match status" value="1"/>
</dbReference>
<dbReference type="GO" id="GO:0004016">
    <property type="term" value="F:adenylate cyclase activity"/>
    <property type="evidence" value="ECO:0007669"/>
    <property type="project" value="TreeGrafter"/>
</dbReference>
<dbReference type="PANTHER" id="PTHR16305:SF35">
    <property type="entry name" value="TRANSCRIPTIONAL ACTIVATOR DOMAIN"/>
    <property type="match status" value="1"/>
</dbReference>
<protein>
    <submittedName>
        <fullName evidence="4">Regulatory LuxR family protein</fullName>
    </submittedName>
</protein>
<evidence type="ECO:0000256" key="2">
    <source>
        <dbReference type="ARBA" id="ARBA00022840"/>
    </source>
</evidence>
<dbReference type="GO" id="GO:0003677">
    <property type="term" value="F:DNA binding"/>
    <property type="evidence" value="ECO:0007669"/>
    <property type="project" value="InterPro"/>
</dbReference>
<gene>
    <name evidence="4" type="ORF">EV645_8027</name>
</gene>
<dbReference type="GO" id="GO:0006355">
    <property type="term" value="P:regulation of DNA-templated transcription"/>
    <property type="evidence" value="ECO:0007669"/>
    <property type="project" value="InterPro"/>
</dbReference>
<dbReference type="Gene3D" id="3.40.50.300">
    <property type="entry name" value="P-loop containing nucleotide triphosphate hydrolases"/>
    <property type="match status" value="1"/>
</dbReference>
<accession>A0A4Q7VZ93</accession>
<dbReference type="EMBL" id="SHKR01000018">
    <property type="protein sequence ID" value="RZU01918.1"/>
    <property type="molecule type" value="Genomic_DNA"/>
</dbReference>
<feature type="domain" description="HTH luxR-type" evidence="3">
    <location>
        <begin position="864"/>
        <end position="929"/>
    </location>
</feature>
<dbReference type="InterPro" id="IPR016032">
    <property type="entry name" value="Sig_transdc_resp-reg_C-effctor"/>
</dbReference>
<dbReference type="PROSITE" id="PS50043">
    <property type="entry name" value="HTH_LUXR_2"/>
    <property type="match status" value="1"/>
</dbReference>
<evidence type="ECO:0000313" key="5">
    <source>
        <dbReference type="Proteomes" id="UP000292027"/>
    </source>
</evidence>
<organism evidence="4 5">
    <name type="scientific">Kribbella rubisoli</name>
    <dbReference type="NCBI Taxonomy" id="3075929"/>
    <lineage>
        <taxon>Bacteria</taxon>
        <taxon>Bacillati</taxon>
        <taxon>Actinomycetota</taxon>
        <taxon>Actinomycetes</taxon>
        <taxon>Propionibacteriales</taxon>
        <taxon>Kribbellaceae</taxon>
        <taxon>Kribbella</taxon>
    </lineage>
</organism>
<comment type="caution">
    <text evidence="4">The sequence shown here is derived from an EMBL/GenBank/DDBJ whole genome shotgun (WGS) entry which is preliminary data.</text>
</comment>
<keyword evidence="1" id="KW-0547">Nucleotide-binding</keyword>
<dbReference type="SUPFAM" id="SSF52540">
    <property type="entry name" value="P-loop containing nucleoside triphosphate hydrolases"/>
    <property type="match status" value="1"/>
</dbReference>
<proteinExistence type="predicted"/>
<keyword evidence="5" id="KW-1185">Reference proteome</keyword>
<dbReference type="Proteomes" id="UP000292027">
    <property type="component" value="Unassembled WGS sequence"/>
</dbReference>
<dbReference type="GO" id="GO:0005524">
    <property type="term" value="F:ATP binding"/>
    <property type="evidence" value="ECO:0007669"/>
    <property type="project" value="UniProtKB-KW"/>
</dbReference>
<name>A0A4Q7VZ93_9ACTN</name>
<dbReference type="AlphaFoldDB" id="A0A4Q7VZ93"/>
<dbReference type="Gene3D" id="1.10.10.10">
    <property type="entry name" value="Winged helix-like DNA-binding domain superfamily/Winged helix DNA-binding domain"/>
    <property type="match status" value="1"/>
</dbReference>
<dbReference type="GO" id="GO:0005737">
    <property type="term" value="C:cytoplasm"/>
    <property type="evidence" value="ECO:0007669"/>
    <property type="project" value="TreeGrafter"/>
</dbReference>
<dbReference type="InterPro" id="IPR036388">
    <property type="entry name" value="WH-like_DNA-bd_sf"/>
</dbReference>
<sequence>MVADHGLRRVRRTYHDDVAVPPELVLWGRSREREELERASDCVRGGESAVLVIRGEAGIGKTELMRYCAARATDCRVAQIAGIEGELELPFAALHQLCAPLLTDLPPLPEPQERALRIALGLVDGRAPDQFLVGLAVLSSLAEVAAKQPLVCLIDDAQWLDEVSSRVLRFVARRLLAESVLLVFAIREAPDVRAFGELPTLTLEGLNRDDARDLLNAIVSVQLDAKVRDRIVAETGGNPLALLEVPRLMAAAELAGGFGVPPTAAAGQLQDLYIRCFNALPEPTRQLMLLAATDPTGDATLVWRAAQTLGITRDAAAAAAEKDLLDIRSRVRFRHPLVRSAVQAAASPAERRAAHLAIASATDAETDPDRRVWHLASAAAEPDEELAGELERSADRAQGRAGLAAAAAFLERSASLTPDRKLRADRILAAAHAHQHAGAFDVARGLLAEAEATAVDERQGALVDVLRGQIDRAAGTSAEAPARLLRAAQRLEPHDARLARDAYLDAAVASMVAGSLAGPGGRLIDVALAVPRAASGSEPGDYMLEGLVQYATLGPSTAAPTLRRGVDACLHGELSPDQWLHWGGLASMGALDLGDYETWAKVSARQADVARSSGALGPLVVAVSLERLVATVAGDLDRATSLGVEEDALKDATGSNRTPYGALLAAGYRGRPDPAARLLTTTAEEASARGEGLGRQLADLATAILNNGLGRYSVALPAALRASQETYAAWARWALGELIEAAVHSGKPELADGALQRLRDLTMEDSHWSAAVEARSKALLSKGAAAESCYLDSIDHFARTPLRPELARTHLLYGEWLRRADRRLDARDQLRTAHALLTDIGTEAFAERARHELLAVGDSVRRRKPESHHDLTAQELHIARLARTGRTNAEIGEELFLSARTVEWHLRKVFTKLQITSRKDLQDTLPSRSKQL</sequence>
<dbReference type="Pfam" id="PF00196">
    <property type="entry name" value="GerE"/>
    <property type="match status" value="1"/>
</dbReference>
<dbReference type="SMART" id="SM00421">
    <property type="entry name" value="HTH_LUXR"/>
    <property type="match status" value="1"/>
</dbReference>